<evidence type="ECO:0000256" key="9">
    <source>
        <dbReference type="HAMAP-Rule" id="MF_00365"/>
    </source>
</evidence>
<proteinExistence type="inferred from homology"/>
<dbReference type="GO" id="GO:0005524">
    <property type="term" value="F:ATP binding"/>
    <property type="evidence" value="ECO:0007669"/>
    <property type="project" value="UniProtKB-UniRule"/>
</dbReference>
<dbReference type="GO" id="GO:0006260">
    <property type="term" value="P:DNA replication"/>
    <property type="evidence" value="ECO:0007669"/>
    <property type="project" value="UniProtKB-UniRule"/>
</dbReference>
<comment type="similarity">
    <text evidence="2 9 10">Belongs to the RecF family.</text>
</comment>
<dbReference type="GO" id="GO:0005737">
    <property type="term" value="C:cytoplasm"/>
    <property type="evidence" value="ECO:0007669"/>
    <property type="project" value="UniProtKB-SubCell"/>
</dbReference>
<reference evidence="12 13" key="1">
    <citation type="submission" date="2016-11" db="EMBL/GenBank/DDBJ databases">
        <authorList>
            <person name="Jaros S."/>
            <person name="Januszkiewicz K."/>
            <person name="Wedrychowicz H."/>
        </authorList>
    </citation>
    <scope>NUCLEOTIDE SEQUENCE [LARGE SCALE GENOMIC DNA]</scope>
    <source>
        <strain evidence="12 13">DSM 27063</strain>
    </source>
</reference>
<keyword evidence="6 9" id="KW-0547">Nucleotide-binding</keyword>
<sequence>MENGSINLNINQQEIVINTNLLFVLKNLRKFVSFVLLILGDLMMYIEEISIVNFKNLKDVQVEFSPRLNCLIGNNGAGKTNLMDAVYYLSFCKSFFTTVDQFNINHAEQFFMLNGNYKRLSSNENITCGLKKGQKKQFKRNSKIYKRLAEHIGLLPLVMITPSDVNLILGGSDERRKFMDGVISQFNQNYLDDLLKYNRALQQRNNLLKQFAAERYFEAELLSVWDNQLIEYGTRIHTERQKFVKKLIPVFQQYYSYISQENEKVGLTHQSDLYEHDFEKLLNDSLPKDRLVQYTSAGVHKDDLVFNIDEFPIKKLGSQGQKKTFLVALKLAQFDFIKEISGMNPILLLDDIFDKLDSNRVEQIVKLVSDEQFGQIFITDTNREHLDVMLEKIDTGYRIFQVNAGKIELK</sequence>
<feature type="binding site" evidence="9">
    <location>
        <begin position="73"/>
        <end position="80"/>
    </location>
    <ligand>
        <name>ATP</name>
        <dbReference type="ChEBI" id="CHEBI:30616"/>
    </ligand>
</feature>
<dbReference type="AlphaFoldDB" id="A0A1M6D3B3"/>
<dbReference type="STRING" id="1168035.SAMN05444280_104185"/>
<evidence type="ECO:0000256" key="8">
    <source>
        <dbReference type="ARBA" id="ARBA00023125"/>
    </source>
</evidence>
<dbReference type="Gene3D" id="1.20.1050.90">
    <property type="entry name" value="RecF/RecN/SMC, N-terminal domain"/>
    <property type="match status" value="1"/>
</dbReference>
<comment type="subcellular location">
    <subcellularLocation>
        <location evidence="1 9 10">Cytoplasm</location>
    </subcellularLocation>
</comment>
<evidence type="ECO:0000256" key="7">
    <source>
        <dbReference type="ARBA" id="ARBA00022840"/>
    </source>
</evidence>
<dbReference type="NCBIfam" id="TIGR00611">
    <property type="entry name" value="recf"/>
    <property type="match status" value="1"/>
</dbReference>
<evidence type="ECO:0000256" key="1">
    <source>
        <dbReference type="ARBA" id="ARBA00004496"/>
    </source>
</evidence>
<dbReference type="InterPro" id="IPR003395">
    <property type="entry name" value="RecF/RecN/SMC_N"/>
</dbReference>
<keyword evidence="4 9" id="KW-0963">Cytoplasm</keyword>
<evidence type="ECO:0000313" key="12">
    <source>
        <dbReference type="EMBL" id="SHI67747.1"/>
    </source>
</evidence>
<dbReference type="InterPro" id="IPR001238">
    <property type="entry name" value="DNA-binding_RecF"/>
</dbReference>
<dbReference type="Proteomes" id="UP000184050">
    <property type="component" value="Unassembled WGS sequence"/>
</dbReference>
<evidence type="ECO:0000256" key="2">
    <source>
        <dbReference type="ARBA" id="ARBA00008016"/>
    </source>
</evidence>
<dbReference type="PROSITE" id="PS00617">
    <property type="entry name" value="RECF_1"/>
    <property type="match status" value="1"/>
</dbReference>
<dbReference type="InterPro" id="IPR018078">
    <property type="entry name" value="DNA-binding_RecF_CS"/>
</dbReference>
<keyword evidence="9 10" id="KW-0742">SOS response</keyword>
<evidence type="ECO:0000256" key="3">
    <source>
        <dbReference type="ARBA" id="ARBA00020170"/>
    </source>
</evidence>
<dbReference type="InterPro" id="IPR000595">
    <property type="entry name" value="cNMP-bd_dom"/>
</dbReference>
<dbReference type="Gene3D" id="3.40.50.300">
    <property type="entry name" value="P-loop containing nucleotide triphosphate hydrolases"/>
    <property type="match status" value="1"/>
</dbReference>
<dbReference type="SUPFAM" id="SSF52540">
    <property type="entry name" value="P-loop containing nucleoside triphosphate hydrolases"/>
    <property type="match status" value="1"/>
</dbReference>
<dbReference type="EMBL" id="FQZE01000004">
    <property type="protein sequence ID" value="SHI67747.1"/>
    <property type="molecule type" value="Genomic_DNA"/>
</dbReference>
<organism evidence="12 13">
    <name type="scientific">Tangfeifania diversioriginum</name>
    <dbReference type="NCBI Taxonomy" id="1168035"/>
    <lineage>
        <taxon>Bacteria</taxon>
        <taxon>Pseudomonadati</taxon>
        <taxon>Bacteroidota</taxon>
        <taxon>Bacteroidia</taxon>
        <taxon>Marinilabiliales</taxon>
        <taxon>Prolixibacteraceae</taxon>
        <taxon>Tangfeifania</taxon>
    </lineage>
</organism>
<keyword evidence="9 10" id="KW-0234">DNA repair</keyword>
<evidence type="ECO:0000256" key="6">
    <source>
        <dbReference type="ARBA" id="ARBA00022741"/>
    </source>
</evidence>
<dbReference type="PANTHER" id="PTHR32182:SF0">
    <property type="entry name" value="DNA REPLICATION AND REPAIR PROTEIN RECF"/>
    <property type="match status" value="1"/>
</dbReference>
<dbReference type="GO" id="GO:0003697">
    <property type="term" value="F:single-stranded DNA binding"/>
    <property type="evidence" value="ECO:0007669"/>
    <property type="project" value="UniProtKB-UniRule"/>
</dbReference>
<dbReference type="InterPro" id="IPR027417">
    <property type="entry name" value="P-loop_NTPase"/>
</dbReference>
<dbReference type="GO" id="GO:0009432">
    <property type="term" value="P:SOS response"/>
    <property type="evidence" value="ECO:0007669"/>
    <property type="project" value="UniProtKB-UniRule"/>
</dbReference>
<evidence type="ECO:0000313" key="13">
    <source>
        <dbReference type="Proteomes" id="UP000184050"/>
    </source>
</evidence>
<keyword evidence="7 9" id="KW-0067">ATP-binding</keyword>
<feature type="domain" description="Cyclic nucleotide-binding" evidence="11">
    <location>
        <begin position="352"/>
        <end position="410"/>
    </location>
</feature>
<keyword evidence="9 10" id="KW-0227">DNA damage</keyword>
<dbReference type="GO" id="GO:0000731">
    <property type="term" value="P:DNA synthesis involved in DNA repair"/>
    <property type="evidence" value="ECO:0007669"/>
    <property type="project" value="TreeGrafter"/>
</dbReference>
<dbReference type="PROSITE" id="PS00618">
    <property type="entry name" value="RECF_2"/>
    <property type="match status" value="1"/>
</dbReference>
<dbReference type="PANTHER" id="PTHR32182">
    <property type="entry name" value="DNA REPLICATION AND REPAIR PROTEIN RECF"/>
    <property type="match status" value="1"/>
</dbReference>
<evidence type="ECO:0000256" key="5">
    <source>
        <dbReference type="ARBA" id="ARBA00022705"/>
    </source>
</evidence>
<keyword evidence="8 9" id="KW-0238">DNA-binding</keyword>
<dbReference type="Pfam" id="PF02463">
    <property type="entry name" value="SMC_N"/>
    <property type="match status" value="1"/>
</dbReference>
<evidence type="ECO:0000256" key="4">
    <source>
        <dbReference type="ARBA" id="ARBA00022490"/>
    </source>
</evidence>
<evidence type="ECO:0000256" key="10">
    <source>
        <dbReference type="RuleBase" id="RU000578"/>
    </source>
</evidence>
<comment type="function">
    <text evidence="9 10">The RecF protein is involved in DNA metabolism; it is required for DNA replication and normal SOS inducibility. RecF binds preferentially to single-stranded, linear DNA. It also seems to bind ATP.</text>
</comment>
<evidence type="ECO:0000259" key="11">
    <source>
        <dbReference type="PROSITE" id="PS50042"/>
    </source>
</evidence>
<gene>
    <name evidence="9" type="primary">recF</name>
    <name evidence="12" type="ORF">SAMN05444280_104185</name>
</gene>
<dbReference type="InterPro" id="IPR042174">
    <property type="entry name" value="RecF_2"/>
</dbReference>
<accession>A0A1M6D3B3</accession>
<dbReference type="GO" id="GO:0006302">
    <property type="term" value="P:double-strand break repair"/>
    <property type="evidence" value="ECO:0007669"/>
    <property type="project" value="TreeGrafter"/>
</dbReference>
<dbReference type="HAMAP" id="MF_00365">
    <property type="entry name" value="RecF"/>
    <property type="match status" value="1"/>
</dbReference>
<protein>
    <recommendedName>
        <fullName evidence="3 9">DNA replication and repair protein RecF</fullName>
    </recommendedName>
</protein>
<keyword evidence="5 9" id="KW-0235">DNA replication</keyword>
<dbReference type="PROSITE" id="PS50042">
    <property type="entry name" value="CNMP_BINDING_3"/>
    <property type="match status" value="1"/>
</dbReference>
<keyword evidence="13" id="KW-1185">Reference proteome</keyword>
<name>A0A1M6D3B3_9BACT</name>